<dbReference type="AlphaFoldDB" id="A0AA49JK52"/>
<dbReference type="EMBL" id="CP120682">
    <property type="protein sequence ID" value="WKN40125.1"/>
    <property type="molecule type" value="Genomic_DNA"/>
</dbReference>
<keyword evidence="1" id="KW-0472">Membrane</keyword>
<keyword evidence="1" id="KW-0812">Transmembrane</keyword>
<reference evidence="2" key="2">
    <citation type="journal article" date="2024" name="Antonie Van Leeuwenhoek">
        <title>Roseihalotalea indica gen. nov., sp. nov., a halophilic Bacteroidetes from mesopelagic Southwest Indian Ocean with higher carbohydrate metabolic potential.</title>
        <authorList>
            <person name="Chen B."/>
            <person name="Zhang M."/>
            <person name="Lin D."/>
            <person name="Ye J."/>
            <person name="Tang K."/>
        </authorList>
    </citation>
    <scope>NUCLEOTIDE SEQUENCE</scope>
    <source>
        <strain evidence="2">TK19036</strain>
    </source>
</reference>
<accession>A0AA49JK52</accession>
<gene>
    <name evidence="2" type="ORF">K4G66_15635</name>
</gene>
<feature type="transmembrane region" description="Helical" evidence="1">
    <location>
        <begin position="64"/>
        <end position="83"/>
    </location>
</feature>
<feature type="transmembrane region" description="Helical" evidence="1">
    <location>
        <begin position="103"/>
        <end position="122"/>
    </location>
</feature>
<sequence>MTNPNPTVDKYIKIKKAEGLDYAELRQRIEQDQWEPDQIQEILDTIYQQQEKNRIRYHDKTNTFYSFVIGLILIGISVCFYHLGDGLNMIESAKGTGRREYYYLIGILILFVGGISSILQGWTHWKR</sequence>
<reference evidence="2" key="1">
    <citation type="journal article" date="2023" name="Comput. Struct. Biotechnol. J.">
        <title>Discovery of a novel marine Bacteroidetes with a rich repertoire of carbohydrate-active enzymes.</title>
        <authorList>
            <person name="Chen B."/>
            <person name="Liu G."/>
            <person name="Chen Q."/>
            <person name="Wang H."/>
            <person name="Liu L."/>
            <person name="Tang K."/>
        </authorList>
    </citation>
    <scope>NUCLEOTIDE SEQUENCE</scope>
    <source>
        <strain evidence="2">TK19036</strain>
    </source>
</reference>
<evidence type="ECO:0000313" key="2">
    <source>
        <dbReference type="EMBL" id="WKN40125.1"/>
    </source>
</evidence>
<protein>
    <submittedName>
        <fullName evidence="2">Uncharacterized protein</fullName>
    </submittedName>
</protein>
<proteinExistence type="predicted"/>
<name>A0AA49JK52_9BACT</name>
<evidence type="ECO:0000256" key="1">
    <source>
        <dbReference type="SAM" id="Phobius"/>
    </source>
</evidence>
<keyword evidence="1" id="KW-1133">Transmembrane helix</keyword>
<organism evidence="2">
    <name type="scientific">Roseihalotalea indica</name>
    <dbReference type="NCBI Taxonomy" id="2867963"/>
    <lineage>
        <taxon>Bacteria</taxon>
        <taxon>Pseudomonadati</taxon>
        <taxon>Bacteroidota</taxon>
        <taxon>Cytophagia</taxon>
        <taxon>Cytophagales</taxon>
        <taxon>Catalimonadaceae</taxon>
        <taxon>Roseihalotalea</taxon>
    </lineage>
</organism>